<dbReference type="EMBL" id="QZJF01000017">
    <property type="protein sequence ID" value="RJR27015.1"/>
    <property type="molecule type" value="Genomic_DNA"/>
</dbReference>
<dbReference type="InterPro" id="IPR056262">
    <property type="entry name" value="NpmA"/>
</dbReference>
<evidence type="ECO:0000313" key="1">
    <source>
        <dbReference type="EMBL" id="RJR27015.1"/>
    </source>
</evidence>
<dbReference type="CDD" id="cd02440">
    <property type="entry name" value="AdoMet_MTases"/>
    <property type="match status" value="1"/>
</dbReference>
<accession>A0A3A4ZCP3</accession>
<name>A0A3A4ZCP3_UNCKA</name>
<dbReference type="GO" id="GO:0032259">
    <property type="term" value="P:methylation"/>
    <property type="evidence" value="ECO:0007669"/>
    <property type="project" value="UniProtKB-KW"/>
</dbReference>
<dbReference type="AlphaFoldDB" id="A0A3A4ZCP3"/>
<dbReference type="Pfam" id="PF24675">
    <property type="entry name" value="NpmA"/>
    <property type="match status" value="1"/>
</dbReference>
<dbReference type="Proteomes" id="UP000265540">
    <property type="component" value="Unassembled WGS sequence"/>
</dbReference>
<sequence>MRIVKGNKTVEINEPELNKIIENFPTVVIDLGTGDGRFVYKNALKKHEIFFIGIDPSEKQLQIYSKKAVRKKLINVLFVVSSVEQLPPELRGKADKVYIILPWGTLLQKLVKPDKLALSDVAAILKKGGTLETVLGYSPNLEPSESKRLDLPEINISYLRNETIPAYRGSGLTLMSLNPTEPAYLRKLESTWGKKIGLTQERPLFIMQFTRE</sequence>
<proteinExistence type="predicted"/>
<comment type="caution">
    <text evidence="1">The sequence shown here is derived from an EMBL/GenBank/DDBJ whole genome shotgun (WGS) entry which is preliminary data.</text>
</comment>
<evidence type="ECO:0000313" key="2">
    <source>
        <dbReference type="Proteomes" id="UP000265540"/>
    </source>
</evidence>
<organism evidence="1 2">
    <name type="scientific">candidate division WWE3 bacterium</name>
    <dbReference type="NCBI Taxonomy" id="2053526"/>
    <lineage>
        <taxon>Bacteria</taxon>
        <taxon>Katanobacteria</taxon>
    </lineage>
</organism>
<reference evidence="1 2" key="1">
    <citation type="journal article" date="2017" name="ISME J.">
        <title>Energy and carbon metabolisms in a deep terrestrial subsurface fluid microbial community.</title>
        <authorList>
            <person name="Momper L."/>
            <person name="Jungbluth S.P."/>
            <person name="Lee M.D."/>
            <person name="Amend J.P."/>
        </authorList>
    </citation>
    <scope>NUCLEOTIDE SEQUENCE [LARGE SCALE GENOMIC DNA]</scope>
    <source>
        <strain evidence="1">SURF_46</strain>
    </source>
</reference>
<gene>
    <name evidence="1" type="ORF">C4561_04540</name>
</gene>
<dbReference type="SUPFAM" id="SSF53335">
    <property type="entry name" value="S-adenosyl-L-methionine-dependent methyltransferases"/>
    <property type="match status" value="1"/>
</dbReference>
<dbReference type="InterPro" id="IPR029063">
    <property type="entry name" value="SAM-dependent_MTases_sf"/>
</dbReference>
<dbReference type="Gene3D" id="3.40.50.150">
    <property type="entry name" value="Vaccinia Virus protein VP39"/>
    <property type="match status" value="1"/>
</dbReference>
<dbReference type="GO" id="GO:0008168">
    <property type="term" value="F:methyltransferase activity"/>
    <property type="evidence" value="ECO:0007669"/>
    <property type="project" value="UniProtKB-KW"/>
</dbReference>
<keyword evidence="1" id="KW-0489">Methyltransferase</keyword>
<protein>
    <submittedName>
        <fullName evidence="1">Class I SAM-dependent methyltransferase</fullName>
    </submittedName>
</protein>
<keyword evidence="1" id="KW-0808">Transferase</keyword>